<dbReference type="AlphaFoldDB" id="A0A6J4Q3U0"/>
<feature type="non-terminal residue" evidence="2">
    <location>
        <position position="36"/>
    </location>
</feature>
<gene>
    <name evidence="2" type="ORF">AVDCRST_MAG35-2627</name>
</gene>
<organism evidence="2">
    <name type="scientific">uncultured Quadrisphaera sp</name>
    <dbReference type="NCBI Taxonomy" id="904978"/>
    <lineage>
        <taxon>Bacteria</taxon>
        <taxon>Bacillati</taxon>
        <taxon>Actinomycetota</taxon>
        <taxon>Actinomycetes</taxon>
        <taxon>Kineosporiales</taxon>
        <taxon>Kineosporiaceae</taxon>
        <taxon>Quadrisphaera</taxon>
        <taxon>environmental samples</taxon>
    </lineage>
</organism>
<sequence>AARAGRRRRLLRRRAGRGLGDPRRPPRPARRRPAPV</sequence>
<accession>A0A6J4Q3U0</accession>
<evidence type="ECO:0000256" key="1">
    <source>
        <dbReference type="SAM" id="MobiDB-lite"/>
    </source>
</evidence>
<feature type="compositionally biased region" description="Basic residues" evidence="1">
    <location>
        <begin position="25"/>
        <end position="36"/>
    </location>
</feature>
<proteinExistence type="predicted"/>
<reference evidence="2" key="1">
    <citation type="submission" date="2020-02" db="EMBL/GenBank/DDBJ databases">
        <authorList>
            <person name="Meier V. D."/>
        </authorList>
    </citation>
    <scope>NUCLEOTIDE SEQUENCE</scope>
    <source>
        <strain evidence="2">AVDCRST_MAG35</strain>
    </source>
</reference>
<name>A0A6J4Q3U0_9ACTN</name>
<dbReference type="EMBL" id="CADCUY010000525">
    <property type="protein sequence ID" value="CAA9431298.1"/>
    <property type="molecule type" value="Genomic_DNA"/>
</dbReference>
<feature type="compositionally biased region" description="Basic residues" evidence="1">
    <location>
        <begin position="1"/>
        <end position="16"/>
    </location>
</feature>
<feature type="region of interest" description="Disordered" evidence="1">
    <location>
        <begin position="1"/>
        <end position="36"/>
    </location>
</feature>
<protein>
    <submittedName>
        <fullName evidence="2">Uncharacterized protein</fullName>
    </submittedName>
</protein>
<evidence type="ECO:0000313" key="2">
    <source>
        <dbReference type="EMBL" id="CAA9431298.1"/>
    </source>
</evidence>
<feature type="non-terminal residue" evidence="2">
    <location>
        <position position="1"/>
    </location>
</feature>